<evidence type="ECO:0000313" key="9">
    <source>
        <dbReference type="Proteomes" id="UP000015102"/>
    </source>
</evidence>
<sequence>MRIIFLFVGAQISGIIVTFIKLPDMLGMLFFGVFYTNVGLADFSGYNGLEAVLRDMALINIMLLAGLGLDPKAFKKLWFMILRLTLVPTIVEVAIIAVLGYFLLSMPWLWGILLGTKLQSFL</sequence>
<dbReference type="GO" id="GO:0015297">
    <property type="term" value="F:antiporter activity"/>
    <property type="evidence" value="ECO:0007669"/>
    <property type="project" value="InterPro"/>
</dbReference>
<dbReference type="HOGENOM" id="CLU_2029344_0_0_1"/>
<dbReference type="EnsemblMetazoa" id="MESCA005690-RA">
    <property type="protein sequence ID" value="MESCA005690-PA"/>
    <property type="gene ID" value="MESCA005690"/>
</dbReference>
<dbReference type="GO" id="GO:1902600">
    <property type="term" value="P:proton transmembrane transport"/>
    <property type="evidence" value="ECO:0007669"/>
    <property type="project" value="InterPro"/>
</dbReference>
<dbReference type="EMBL" id="CAQQ02000098">
    <property type="status" value="NOT_ANNOTATED_CDS"/>
    <property type="molecule type" value="Genomic_DNA"/>
</dbReference>
<evidence type="ECO:0000256" key="6">
    <source>
        <dbReference type="SAM" id="Phobius"/>
    </source>
</evidence>
<dbReference type="EMBL" id="CAQQ02000103">
    <property type="status" value="NOT_ANNOTATED_CDS"/>
    <property type="molecule type" value="Genomic_DNA"/>
</dbReference>
<dbReference type="EMBL" id="CAQQ02000102">
    <property type="status" value="NOT_ANNOTATED_CDS"/>
    <property type="molecule type" value="Genomic_DNA"/>
</dbReference>
<dbReference type="InterPro" id="IPR051843">
    <property type="entry name" value="CPA1_transporter"/>
</dbReference>
<dbReference type="OMA" id="ATHTNIH"/>
<keyword evidence="5 6" id="KW-0472">Membrane</keyword>
<dbReference type="EMBL" id="CAQQ02000099">
    <property type="status" value="NOT_ANNOTATED_CDS"/>
    <property type="molecule type" value="Genomic_DNA"/>
</dbReference>
<keyword evidence="4 6" id="KW-1133">Transmembrane helix</keyword>
<dbReference type="AlphaFoldDB" id="T1GPZ4"/>
<dbReference type="InterPro" id="IPR038770">
    <property type="entry name" value="Na+/solute_symporter_sf"/>
</dbReference>
<evidence type="ECO:0000256" key="5">
    <source>
        <dbReference type="ARBA" id="ARBA00023136"/>
    </source>
</evidence>
<feature type="transmembrane region" description="Helical" evidence="6">
    <location>
        <begin position="12"/>
        <end position="31"/>
    </location>
</feature>
<dbReference type="EMBL" id="CAQQ02000101">
    <property type="status" value="NOT_ANNOTATED_CDS"/>
    <property type="molecule type" value="Genomic_DNA"/>
</dbReference>
<feature type="transmembrane region" description="Helical" evidence="6">
    <location>
        <begin position="81"/>
        <end position="104"/>
    </location>
</feature>
<dbReference type="Gene3D" id="1.20.1530.20">
    <property type="match status" value="1"/>
</dbReference>
<evidence type="ECO:0000256" key="2">
    <source>
        <dbReference type="ARBA" id="ARBA00007367"/>
    </source>
</evidence>
<proteinExistence type="inferred from homology"/>
<organism evidence="8 9">
    <name type="scientific">Megaselia scalaris</name>
    <name type="common">Humpbacked fly</name>
    <name type="synonym">Phora scalaris</name>
    <dbReference type="NCBI Taxonomy" id="36166"/>
    <lineage>
        <taxon>Eukaryota</taxon>
        <taxon>Metazoa</taxon>
        <taxon>Ecdysozoa</taxon>
        <taxon>Arthropoda</taxon>
        <taxon>Hexapoda</taxon>
        <taxon>Insecta</taxon>
        <taxon>Pterygota</taxon>
        <taxon>Neoptera</taxon>
        <taxon>Endopterygota</taxon>
        <taxon>Diptera</taxon>
        <taxon>Brachycera</taxon>
        <taxon>Muscomorpha</taxon>
        <taxon>Platypezoidea</taxon>
        <taxon>Phoridae</taxon>
        <taxon>Megaseliini</taxon>
        <taxon>Megaselia</taxon>
    </lineage>
</organism>
<accession>T1GPZ4</accession>
<evidence type="ECO:0000256" key="3">
    <source>
        <dbReference type="ARBA" id="ARBA00022692"/>
    </source>
</evidence>
<evidence type="ECO:0000256" key="1">
    <source>
        <dbReference type="ARBA" id="ARBA00004141"/>
    </source>
</evidence>
<dbReference type="InterPro" id="IPR006153">
    <property type="entry name" value="Cation/H_exchanger_TM"/>
</dbReference>
<protein>
    <recommendedName>
        <fullName evidence="7">Cation/H+ exchanger transmembrane domain-containing protein</fullName>
    </recommendedName>
</protein>
<reference evidence="9" key="1">
    <citation type="submission" date="2013-02" db="EMBL/GenBank/DDBJ databases">
        <authorList>
            <person name="Hughes D."/>
        </authorList>
    </citation>
    <scope>NUCLEOTIDE SEQUENCE</scope>
    <source>
        <strain>Durham</strain>
        <strain evidence="9">NC isolate 2 -- Noor lab</strain>
    </source>
</reference>
<dbReference type="PANTHER" id="PTHR31102">
    <property type="match status" value="1"/>
</dbReference>
<name>T1GPZ4_MEGSC</name>
<evidence type="ECO:0000256" key="4">
    <source>
        <dbReference type="ARBA" id="ARBA00022989"/>
    </source>
</evidence>
<feature type="transmembrane region" description="Helical" evidence="6">
    <location>
        <begin position="51"/>
        <end position="69"/>
    </location>
</feature>
<dbReference type="Pfam" id="PF00999">
    <property type="entry name" value="Na_H_Exchanger"/>
    <property type="match status" value="1"/>
</dbReference>
<dbReference type="Proteomes" id="UP000015102">
    <property type="component" value="Unassembled WGS sequence"/>
</dbReference>
<dbReference type="EMBL" id="CAQQ02000100">
    <property type="status" value="NOT_ANNOTATED_CDS"/>
    <property type="molecule type" value="Genomic_DNA"/>
</dbReference>
<evidence type="ECO:0000313" key="8">
    <source>
        <dbReference type="EnsemblMetazoa" id="MESCA005690-PA"/>
    </source>
</evidence>
<comment type="subcellular location">
    <subcellularLocation>
        <location evidence="1">Membrane</location>
        <topology evidence="1">Multi-pass membrane protein</topology>
    </subcellularLocation>
</comment>
<keyword evidence="3 6" id="KW-0812">Transmembrane</keyword>
<keyword evidence="9" id="KW-1185">Reference proteome</keyword>
<dbReference type="STRING" id="36166.T1GPZ4"/>
<evidence type="ECO:0000259" key="7">
    <source>
        <dbReference type="Pfam" id="PF00999"/>
    </source>
</evidence>
<comment type="similarity">
    <text evidence="2">Belongs to the monovalent cation:proton antiporter 1 (CPA1) transporter (TC 2.A.36) family.</text>
</comment>
<reference evidence="8" key="2">
    <citation type="submission" date="2015-06" db="UniProtKB">
        <authorList>
            <consortium name="EnsemblMetazoa"/>
        </authorList>
    </citation>
    <scope>IDENTIFICATION</scope>
</reference>
<dbReference type="PANTHER" id="PTHR31102:SF21">
    <property type="entry name" value="NA[+]_H[+] HYDROGEN ANTIPORTER 2, ISOFORM B"/>
    <property type="match status" value="1"/>
</dbReference>
<dbReference type="GO" id="GO:0016020">
    <property type="term" value="C:membrane"/>
    <property type="evidence" value="ECO:0007669"/>
    <property type="project" value="UniProtKB-SubCell"/>
</dbReference>
<feature type="domain" description="Cation/H+ exchanger transmembrane" evidence="7">
    <location>
        <begin position="10"/>
        <end position="116"/>
    </location>
</feature>